<evidence type="ECO:0000259" key="2">
    <source>
        <dbReference type="Pfam" id="PF04937"/>
    </source>
</evidence>
<evidence type="ECO:0000313" key="3">
    <source>
        <dbReference type="EMBL" id="KAH7442198.1"/>
    </source>
</evidence>
<sequence>MVKSPYPLIFIALMAPPLHEAFHKHCVAFERVKDKSNVCRWHCKYCGRIQTSSVTRVLIHLCKLSGECSPCNGIPDDIYEKCRKKYLPLKRRKGSLPQHEVVSPDHDNIGIGNAPSISIGSVAPTMSSHECEEGTSLPKRNKGVCESGSGSSRQPTLAQVSGGVSGTLTFLKERQKVAEIEIARTIIDVSYNDMRTKKLDEEKARIDRSLEPVRAGWAKYGCSILSDGWSDRKKRGIINIFVSCPLGTFSRIGHQHVIQVITDNASNCASMGRKLEQEFPSIVWSPRTTHCLDLLMEDSGKLEWVKSITSKAISIVNFINAKMRVLAIYRSYSDLELKKPSKTRFAAMWILLDHLFKVQNKLQKTIVSEEFKEWLDGEPIAQQQEAKAMQRLCLKESFWRSIHGLVIAILPLYKVLRMTNMEGATIGRWKWMKRLIHGFAALLHPAFEEPSLFMDSSLLEDRDTYLRKILSANDHGKFLQDFINYNDQRGGALALSLVWKRDSLVKPIFWWESFGYQMPRLKRCAMRILAKDFSSGVCERNRSAYSLIHTKIRNKLSTMQLERLTYCCSNLRMPRSMHEMPMARQSELHTISLNGHSLWSMVPLEAWKLHFCIFTEWIE</sequence>
<evidence type="ECO:0000256" key="1">
    <source>
        <dbReference type="SAM" id="MobiDB-lite"/>
    </source>
</evidence>
<dbReference type="Proteomes" id="UP000825935">
    <property type="component" value="Chromosome 3"/>
</dbReference>
<dbReference type="SUPFAM" id="SSF53098">
    <property type="entry name" value="Ribonuclease H-like"/>
    <property type="match status" value="1"/>
</dbReference>
<organism evidence="3 4">
    <name type="scientific">Ceratopteris richardii</name>
    <name type="common">Triangle waterfern</name>
    <dbReference type="NCBI Taxonomy" id="49495"/>
    <lineage>
        <taxon>Eukaryota</taxon>
        <taxon>Viridiplantae</taxon>
        <taxon>Streptophyta</taxon>
        <taxon>Embryophyta</taxon>
        <taxon>Tracheophyta</taxon>
        <taxon>Polypodiopsida</taxon>
        <taxon>Polypodiidae</taxon>
        <taxon>Polypodiales</taxon>
        <taxon>Pteridineae</taxon>
        <taxon>Pteridaceae</taxon>
        <taxon>Parkerioideae</taxon>
        <taxon>Ceratopteris</taxon>
    </lineage>
</organism>
<dbReference type="OrthoDB" id="4951847at2759"/>
<feature type="domain" description="DUF659" evidence="2">
    <location>
        <begin position="250"/>
        <end position="315"/>
    </location>
</feature>
<feature type="compositionally biased region" description="Polar residues" evidence="1">
    <location>
        <begin position="148"/>
        <end position="158"/>
    </location>
</feature>
<proteinExistence type="predicted"/>
<feature type="region of interest" description="Disordered" evidence="1">
    <location>
        <begin position="128"/>
        <end position="158"/>
    </location>
</feature>
<keyword evidence="4" id="KW-1185">Reference proteome</keyword>
<protein>
    <recommendedName>
        <fullName evidence="2">DUF659 domain-containing protein</fullName>
    </recommendedName>
</protein>
<dbReference type="PANTHER" id="PTHR32166:SF123">
    <property type="entry name" value="BED-TYPE DOMAIN-CONTAINING PROTEIN"/>
    <property type="match status" value="1"/>
</dbReference>
<name>A0A8T2V588_CERRI</name>
<comment type="caution">
    <text evidence="3">The sequence shown here is derived from an EMBL/GenBank/DDBJ whole genome shotgun (WGS) entry which is preliminary data.</text>
</comment>
<feature type="domain" description="DUF659" evidence="2">
    <location>
        <begin position="190"/>
        <end position="249"/>
    </location>
</feature>
<dbReference type="InterPro" id="IPR012337">
    <property type="entry name" value="RNaseH-like_sf"/>
</dbReference>
<dbReference type="InterPro" id="IPR007021">
    <property type="entry name" value="DUF659"/>
</dbReference>
<dbReference type="PANTHER" id="PTHR32166">
    <property type="entry name" value="OSJNBA0013A04.12 PROTEIN"/>
    <property type="match status" value="1"/>
</dbReference>
<dbReference type="EMBL" id="CM035408">
    <property type="protein sequence ID" value="KAH7442198.1"/>
    <property type="molecule type" value="Genomic_DNA"/>
</dbReference>
<gene>
    <name evidence="3" type="ORF">KP509_03G076400</name>
</gene>
<accession>A0A8T2V588</accession>
<dbReference type="AlphaFoldDB" id="A0A8T2V588"/>
<dbReference type="Pfam" id="PF04937">
    <property type="entry name" value="DUF659"/>
    <property type="match status" value="2"/>
</dbReference>
<evidence type="ECO:0000313" key="4">
    <source>
        <dbReference type="Proteomes" id="UP000825935"/>
    </source>
</evidence>
<reference evidence="3" key="1">
    <citation type="submission" date="2021-08" db="EMBL/GenBank/DDBJ databases">
        <title>WGS assembly of Ceratopteris richardii.</title>
        <authorList>
            <person name="Marchant D.B."/>
            <person name="Chen G."/>
            <person name="Jenkins J."/>
            <person name="Shu S."/>
            <person name="Leebens-Mack J."/>
            <person name="Grimwood J."/>
            <person name="Schmutz J."/>
            <person name="Soltis P."/>
            <person name="Soltis D."/>
            <person name="Chen Z.-H."/>
        </authorList>
    </citation>
    <scope>NUCLEOTIDE SEQUENCE</scope>
    <source>
        <strain evidence="3">Whitten #5841</strain>
        <tissue evidence="3">Leaf</tissue>
    </source>
</reference>